<accession>A0A9Q3W5N5</accession>
<dbReference type="CDD" id="cd02909">
    <property type="entry name" value="cupin_pirin_N"/>
    <property type="match status" value="1"/>
</dbReference>
<dbReference type="GO" id="GO:0046872">
    <property type="term" value="F:metal ion binding"/>
    <property type="evidence" value="ECO:0007669"/>
    <property type="project" value="UniProtKB-KW"/>
</dbReference>
<dbReference type="RefSeq" id="WP_080530926.1">
    <property type="nucleotide sequence ID" value="NZ_CP012331.1"/>
</dbReference>
<dbReference type="Gene3D" id="2.60.120.10">
    <property type="entry name" value="Jelly Rolls"/>
    <property type="match status" value="2"/>
</dbReference>
<evidence type="ECO:0000259" key="5">
    <source>
        <dbReference type="Pfam" id="PF05726"/>
    </source>
</evidence>
<feature type="domain" description="Pirin N-terminal" evidence="4">
    <location>
        <begin position="45"/>
        <end position="138"/>
    </location>
</feature>
<dbReference type="Pfam" id="PF02678">
    <property type="entry name" value="Pirin"/>
    <property type="match status" value="1"/>
</dbReference>
<dbReference type="PANTHER" id="PTHR13903:SF8">
    <property type="entry name" value="PIRIN"/>
    <property type="match status" value="1"/>
</dbReference>
<keyword evidence="7" id="KW-1185">Reference proteome</keyword>
<dbReference type="PIRSF" id="PIRSF006232">
    <property type="entry name" value="Pirin"/>
    <property type="match status" value="1"/>
</dbReference>
<sequence>MSNVTTGGELIDCPQNCERPTVRALPSQSKILGSGLPIVRHLPVREQRRIGPWCFLDHIGPTNLEADNGVDVGTHPHIGLQTVTWLFEGALLHKDSLGYEQVIRPGQLNLMTAGRGICHSEESPPGFSGPIHGLQFWIALPESDEDTDPAFSHHTDLPQWRLGDATVTLVVGELDGRRSPARVFSPLVGAHIRADGDTTLSLPVPAVFELGVCVNQGHARLEGTAMDSGSLYYLGQGRDQVTLELDDGADIMLLGGEPLGQPVLLWWNFVGRDQARLEAAISDWQSYPNDRFGAVDAYDGPPLTAPTLDPNIKLK</sequence>
<comment type="caution">
    <text evidence="6">The sequence shown here is derived from an EMBL/GenBank/DDBJ whole genome shotgun (WGS) entry which is preliminary data.</text>
</comment>
<reference evidence="6" key="1">
    <citation type="submission" date="2022-01" db="EMBL/GenBank/DDBJ databases">
        <authorList>
            <person name="Karlyshev A.V."/>
            <person name="Jaspars M."/>
        </authorList>
    </citation>
    <scope>NUCLEOTIDE SEQUENCE</scope>
    <source>
        <strain evidence="6">AGSA3-2</strain>
    </source>
</reference>
<feature type="binding site" evidence="2">
    <location>
        <position position="77"/>
    </location>
    <ligand>
        <name>Fe cation</name>
        <dbReference type="ChEBI" id="CHEBI:24875"/>
    </ligand>
</feature>
<dbReference type="PANTHER" id="PTHR13903">
    <property type="entry name" value="PIRIN-RELATED"/>
    <property type="match status" value="1"/>
</dbReference>
<comment type="similarity">
    <text evidence="1 3">Belongs to the pirin family.</text>
</comment>
<keyword evidence="2" id="KW-0408">Iron</keyword>
<dbReference type="InterPro" id="IPR003829">
    <property type="entry name" value="Pirin_N_dom"/>
</dbReference>
<gene>
    <name evidence="6" type="ORF">LZG35_11255</name>
</gene>
<evidence type="ECO:0000256" key="2">
    <source>
        <dbReference type="PIRSR" id="PIRSR006232-1"/>
    </source>
</evidence>
<dbReference type="Pfam" id="PF05726">
    <property type="entry name" value="Pirin_C"/>
    <property type="match status" value="1"/>
</dbReference>
<comment type="cofactor">
    <cofactor evidence="2">
        <name>Fe cation</name>
        <dbReference type="ChEBI" id="CHEBI:24875"/>
    </cofactor>
    <text evidence="2">Binds 1 Fe cation per subunit.</text>
</comment>
<dbReference type="Proteomes" id="UP001107961">
    <property type="component" value="Unassembled WGS sequence"/>
</dbReference>
<proteinExistence type="inferred from homology"/>
<feature type="binding site" evidence="2">
    <location>
        <position position="75"/>
    </location>
    <ligand>
        <name>Fe cation</name>
        <dbReference type="ChEBI" id="CHEBI:24875"/>
    </ligand>
</feature>
<dbReference type="InterPro" id="IPR014710">
    <property type="entry name" value="RmlC-like_jellyroll"/>
</dbReference>
<dbReference type="AlphaFoldDB" id="A0A9Q3W5N5"/>
<dbReference type="InterPro" id="IPR011051">
    <property type="entry name" value="RmlC_Cupin_sf"/>
</dbReference>
<dbReference type="KEGG" id="axe:P40_10470"/>
<evidence type="ECO:0000256" key="1">
    <source>
        <dbReference type="ARBA" id="ARBA00008416"/>
    </source>
</evidence>
<feature type="binding site" evidence="2">
    <location>
        <position position="119"/>
    </location>
    <ligand>
        <name>Fe cation</name>
        <dbReference type="ChEBI" id="CHEBI:24875"/>
    </ligand>
</feature>
<dbReference type="CDD" id="cd02247">
    <property type="entry name" value="cupin_pirin_C"/>
    <property type="match status" value="1"/>
</dbReference>
<evidence type="ECO:0000259" key="4">
    <source>
        <dbReference type="Pfam" id="PF02678"/>
    </source>
</evidence>
<evidence type="ECO:0000313" key="6">
    <source>
        <dbReference type="EMBL" id="MCE7509215.1"/>
    </source>
</evidence>
<dbReference type="EMBL" id="JAJVKT010000012">
    <property type="protein sequence ID" value="MCE7509215.1"/>
    <property type="molecule type" value="Genomic_DNA"/>
</dbReference>
<feature type="binding site" evidence="2">
    <location>
        <position position="121"/>
    </location>
    <ligand>
        <name>Fe cation</name>
        <dbReference type="ChEBI" id="CHEBI:24875"/>
    </ligand>
</feature>
<protein>
    <submittedName>
        <fullName evidence="6">Pirin family protein</fullName>
    </submittedName>
</protein>
<feature type="domain" description="Pirin C-terminal" evidence="5">
    <location>
        <begin position="191"/>
        <end position="286"/>
    </location>
</feature>
<dbReference type="InterPro" id="IPR008778">
    <property type="entry name" value="Pirin_C_dom"/>
</dbReference>
<evidence type="ECO:0000313" key="7">
    <source>
        <dbReference type="Proteomes" id="UP001107961"/>
    </source>
</evidence>
<name>A0A9Q3W5N5_9GAMM</name>
<dbReference type="InterPro" id="IPR012093">
    <property type="entry name" value="Pirin"/>
</dbReference>
<keyword evidence="2" id="KW-0479">Metal-binding</keyword>
<organism evidence="6 7">
    <name type="scientific">Alloalcanivorax xenomutans</name>
    <dbReference type="NCBI Taxonomy" id="1094342"/>
    <lineage>
        <taxon>Bacteria</taxon>
        <taxon>Pseudomonadati</taxon>
        <taxon>Pseudomonadota</taxon>
        <taxon>Gammaproteobacteria</taxon>
        <taxon>Oceanospirillales</taxon>
        <taxon>Alcanivoracaceae</taxon>
        <taxon>Alloalcanivorax</taxon>
    </lineage>
</organism>
<evidence type="ECO:0000256" key="3">
    <source>
        <dbReference type="RuleBase" id="RU003457"/>
    </source>
</evidence>
<dbReference type="SUPFAM" id="SSF51182">
    <property type="entry name" value="RmlC-like cupins"/>
    <property type="match status" value="1"/>
</dbReference>